<dbReference type="Proteomes" id="UP001152607">
    <property type="component" value="Unassembled WGS sequence"/>
</dbReference>
<protein>
    <submittedName>
        <fullName evidence="1">Uncharacterized protein</fullName>
    </submittedName>
</protein>
<sequence>MKEMYYFASLRQPLGYLYRHVAHSRLLSPCAYHGFHLGGLNLRTE</sequence>
<dbReference type="AlphaFoldDB" id="A0A9W4XII1"/>
<comment type="caution">
    <text evidence="1">The sequence shown here is derived from an EMBL/GenBank/DDBJ whole genome shotgun (WGS) entry which is preliminary data.</text>
</comment>
<gene>
    <name evidence="1" type="ORF">PDIGIT_LOCUS2778</name>
</gene>
<name>A0A9W4XII1_9PLEO</name>
<proteinExistence type="predicted"/>
<reference evidence="1" key="1">
    <citation type="submission" date="2023-01" db="EMBL/GenBank/DDBJ databases">
        <authorList>
            <person name="Van Ghelder C."/>
            <person name="Rancurel C."/>
        </authorList>
    </citation>
    <scope>NUCLEOTIDE SEQUENCE</scope>
    <source>
        <strain evidence="1">CNCM I-4278</strain>
    </source>
</reference>
<evidence type="ECO:0000313" key="1">
    <source>
        <dbReference type="EMBL" id="CAI6299434.1"/>
    </source>
</evidence>
<organism evidence="1 2">
    <name type="scientific">Periconia digitata</name>
    <dbReference type="NCBI Taxonomy" id="1303443"/>
    <lineage>
        <taxon>Eukaryota</taxon>
        <taxon>Fungi</taxon>
        <taxon>Dikarya</taxon>
        <taxon>Ascomycota</taxon>
        <taxon>Pezizomycotina</taxon>
        <taxon>Dothideomycetes</taxon>
        <taxon>Pleosporomycetidae</taxon>
        <taxon>Pleosporales</taxon>
        <taxon>Massarineae</taxon>
        <taxon>Periconiaceae</taxon>
        <taxon>Periconia</taxon>
    </lineage>
</organism>
<accession>A0A9W4XII1</accession>
<evidence type="ECO:0000313" key="2">
    <source>
        <dbReference type="Proteomes" id="UP001152607"/>
    </source>
</evidence>
<dbReference type="EMBL" id="CAOQHR010000002">
    <property type="protein sequence ID" value="CAI6299434.1"/>
    <property type="molecule type" value="Genomic_DNA"/>
</dbReference>
<keyword evidence="2" id="KW-1185">Reference proteome</keyword>